<accession>A0A9Q3EB46</accession>
<keyword evidence="8" id="KW-0694">RNA-binding</keyword>
<evidence type="ECO:0000256" key="5">
    <source>
        <dbReference type="ARBA" id="ARBA00022759"/>
    </source>
</evidence>
<evidence type="ECO:0000256" key="6">
    <source>
        <dbReference type="ARBA" id="ARBA00022801"/>
    </source>
</evidence>
<evidence type="ECO:0000256" key="4">
    <source>
        <dbReference type="ARBA" id="ARBA00022723"/>
    </source>
</evidence>
<evidence type="ECO:0000256" key="10">
    <source>
        <dbReference type="ARBA" id="ARBA00022918"/>
    </source>
</evidence>
<comment type="catalytic activity">
    <reaction evidence="13">
        <text>DNA(n) + a 2'-deoxyribonucleoside 5'-triphosphate = DNA(n+1) + diphosphate</text>
        <dbReference type="Rhea" id="RHEA:22508"/>
        <dbReference type="Rhea" id="RHEA-COMP:17339"/>
        <dbReference type="Rhea" id="RHEA-COMP:17340"/>
        <dbReference type="ChEBI" id="CHEBI:33019"/>
        <dbReference type="ChEBI" id="CHEBI:61560"/>
        <dbReference type="ChEBI" id="CHEBI:173112"/>
        <dbReference type="EC" id="2.7.7.49"/>
    </reaction>
</comment>
<dbReference type="Gene3D" id="3.30.420.10">
    <property type="entry name" value="Ribonuclease H-like superfamily/Ribonuclease H"/>
    <property type="match status" value="1"/>
</dbReference>
<dbReference type="InterPro" id="IPR039537">
    <property type="entry name" value="Retrotran_Ty1/copia-like"/>
</dbReference>
<keyword evidence="6" id="KW-0378">Hydrolase</keyword>
<dbReference type="GO" id="GO:0006310">
    <property type="term" value="P:DNA recombination"/>
    <property type="evidence" value="ECO:0007669"/>
    <property type="project" value="UniProtKB-KW"/>
</dbReference>
<dbReference type="GO" id="GO:0004519">
    <property type="term" value="F:endonuclease activity"/>
    <property type="evidence" value="ECO:0007669"/>
    <property type="project" value="UniProtKB-KW"/>
</dbReference>
<reference evidence="16" key="1">
    <citation type="submission" date="2021-03" db="EMBL/GenBank/DDBJ databases">
        <title>Draft genome sequence of rust myrtle Austropuccinia psidii MF-1, a brazilian biotype.</title>
        <authorList>
            <person name="Quecine M.C."/>
            <person name="Pachon D.M.R."/>
            <person name="Bonatelli M.L."/>
            <person name="Correr F.H."/>
            <person name="Franceschini L.M."/>
            <person name="Leite T.F."/>
            <person name="Margarido G.R.A."/>
            <person name="Almeida C.A."/>
            <person name="Ferrarezi J.A."/>
            <person name="Labate C.A."/>
        </authorList>
    </citation>
    <scope>NUCLEOTIDE SEQUENCE</scope>
    <source>
        <strain evidence="16">MF-1</strain>
    </source>
</reference>
<dbReference type="Pfam" id="PF13976">
    <property type="entry name" value="gag_pre-integrs"/>
    <property type="match status" value="1"/>
</dbReference>
<evidence type="ECO:0000256" key="1">
    <source>
        <dbReference type="ARBA" id="ARBA00022578"/>
    </source>
</evidence>
<evidence type="ECO:0000256" key="14">
    <source>
        <dbReference type="ARBA" id="ARBA00049244"/>
    </source>
</evidence>
<keyword evidence="3" id="KW-0540">Nuclease</keyword>
<keyword evidence="11" id="KW-0239">DNA-directed DNA polymerase</keyword>
<dbReference type="PANTHER" id="PTHR42648:SF11">
    <property type="entry name" value="TRANSPOSON TY4-P GAG-POL POLYPROTEIN"/>
    <property type="match status" value="1"/>
</dbReference>
<dbReference type="Proteomes" id="UP000765509">
    <property type="component" value="Unassembled WGS sequence"/>
</dbReference>
<evidence type="ECO:0000256" key="8">
    <source>
        <dbReference type="ARBA" id="ARBA00022884"/>
    </source>
</evidence>
<dbReference type="SUPFAM" id="SSF53098">
    <property type="entry name" value="Ribonuclease H-like"/>
    <property type="match status" value="1"/>
</dbReference>
<evidence type="ECO:0000259" key="15">
    <source>
        <dbReference type="PROSITE" id="PS50994"/>
    </source>
</evidence>
<evidence type="ECO:0000256" key="7">
    <source>
        <dbReference type="ARBA" id="ARBA00022842"/>
    </source>
</evidence>
<dbReference type="GO" id="GO:0032196">
    <property type="term" value="P:transposition"/>
    <property type="evidence" value="ECO:0007669"/>
    <property type="project" value="UniProtKB-KW"/>
</dbReference>
<sequence>MLASGATHSVVGEVSLFTRLSPTDVILTVVSHDKFHVGAIRDIILNTRKGPLLIKDVLYWHINQFYFHQDGNTIPTFKCNFHWFISVLSPSATSTSKIIPNIKPITSQTQPPINIKTHTNTPDKLHDQSLLWHQRLSHLSLRNLLCLVAFAAVEGIPQQKLETKSICQSCTMAKIQHAAIQSPKRNTISTPGNVICANLISPISKSIYNNKYMLIVQDVFSQSVAAIPLQEKTAAKIQLKIWMTQFNNHTPYKIHRLQTDNGSELKNRFLYDFCSQQGIIQELSAPYKHHQNGKIEQTNQTLSKMARTSLISANLPPTLWTFAFKNAVWIFNKVLHSEEQKTPYELMTGKKPSFHLLRVFGAKSYIHNHIH</sequence>
<keyword evidence="5" id="KW-0255">Endonuclease</keyword>
<dbReference type="GO" id="GO:0046872">
    <property type="term" value="F:metal ion binding"/>
    <property type="evidence" value="ECO:0007669"/>
    <property type="project" value="UniProtKB-KW"/>
</dbReference>
<dbReference type="InterPro" id="IPR036397">
    <property type="entry name" value="RNaseH_sf"/>
</dbReference>
<dbReference type="GO" id="GO:0016787">
    <property type="term" value="F:hydrolase activity"/>
    <property type="evidence" value="ECO:0007669"/>
    <property type="project" value="UniProtKB-KW"/>
</dbReference>
<keyword evidence="9" id="KW-0229">DNA integration</keyword>
<keyword evidence="4" id="KW-0479">Metal-binding</keyword>
<evidence type="ECO:0000256" key="9">
    <source>
        <dbReference type="ARBA" id="ARBA00022908"/>
    </source>
</evidence>
<keyword evidence="17" id="KW-1185">Reference proteome</keyword>
<evidence type="ECO:0000256" key="2">
    <source>
        <dbReference type="ARBA" id="ARBA00022695"/>
    </source>
</evidence>
<evidence type="ECO:0000256" key="3">
    <source>
        <dbReference type="ARBA" id="ARBA00022722"/>
    </source>
</evidence>
<comment type="caution">
    <text evidence="16">The sequence shown here is derived from an EMBL/GenBank/DDBJ whole genome shotgun (WGS) entry which is preliminary data.</text>
</comment>
<keyword evidence="7" id="KW-0460">Magnesium</keyword>
<keyword evidence="11" id="KW-0808">Transferase</keyword>
<dbReference type="PROSITE" id="PS50994">
    <property type="entry name" value="INTEGRASE"/>
    <property type="match status" value="1"/>
</dbReference>
<dbReference type="GO" id="GO:0003964">
    <property type="term" value="F:RNA-directed DNA polymerase activity"/>
    <property type="evidence" value="ECO:0007669"/>
    <property type="project" value="UniProtKB-KW"/>
</dbReference>
<keyword evidence="2" id="KW-0548">Nucleotidyltransferase</keyword>
<dbReference type="GO" id="GO:0003723">
    <property type="term" value="F:RNA binding"/>
    <property type="evidence" value="ECO:0007669"/>
    <property type="project" value="UniProtKB-KW"/>
</dbReference>
<protein>
    <recommendedName>
        <fullName evidence="15">Integrase catalytic domain-containing protein</fullName>
    </recommendedName>
</protein>
<dbReference type="EMBL" id="AVOT02025555">
    <property type="protein sequence ID" value="MBW0516907.1"/>
    <property type="molecule type" value="Genomic_DNA"/>
</dbReference>
<comment type="catalytic activity">
    <reaction evidence="14">
        <text>DNA(n) + a 2'-deoxyribonucleoside 5'-triphosphate = DNA(n+1) + diphosphate</text>
        <dbReference type="Rhea" id="RHEA:22508"/>
        <dbReference type="Rhea" id="RHEA-COMP:17339"/>
        <dbReference type="Rhea" id="RHEA-COMP:17340"/>
        <dbReference type="ChEBI" id="CHEBI:33019"/>
        <dbReference type="ChEBI" id="CHEBI:61560"/>
        <dbReference type="ChEBI" id="CHEBI:173112"/>
        <dbReference type="EC" id="2.7.7.7"/>
    </reaction>
</comment>
<dbReference type="InterPro" id="IPR012337">
    <property type="entry name" value="RNaseH-like_sf"/>
</dbReference>
<evidence type="ECO:0000256" key="12">
    <source>
        <dbReference type="ARBA" id="ARBA00023172"/>
    </source>
</evidence>
<keyword evidence="12" id="KW-0233">DNA recombination</keyword>
<dbReference type="GO" id="GO:0005634">
    <property type="term" value="C:nucleus"/>
    <property type="evidence" value="ECO:0007669"/>
    <property type="project" value="UniProtKB-ARBA"/>
</dbReference>
<dbReference type="AlphaFoldDB" id="A0A9Q3EB46"/>
<evidence type="ECO:0000256" key="13">
    <source>
        <dbReference type="ARBA" id="ARBA00048173"/>
    </source>
</evidence>
<gene>
    <name evidence="16" type="ORF">O181_056622</name>
</gene>
<evidence type="ECO:0000313" key="17">
    <source>
        <dbReference type="Proteomes" id="UP000765509"/>
    </source>
</evidence>
<dbReference type="GO" id="GO:0015074">
    <property type="term" value="P:DNA integration"/>
    <property type="evidence" value="ECO:0007669"/>
    <property type="project" value="UniProtKB-KW"/>
</dbReference>
<dbReference type="InterPro" id="IPR025724">
    <property type="entry name" value="GAG-pre-integrase_dom"/>
</dbReference>
<name>A0A9Q3EB46_9BASI</name>
<organism evidence="16 17">
    <name type="scientific">Austropuccinia psidii MF-1</name>
    <dbReference type="NCBI Taxonomy" id="1389203"/>
    <lineage>
        <taxon>Eukaryota</taxon>
        <taxon>Fungi</taxon>
        <taxon>Dikarya</taxon>
        <taxon>Basidiomycota</taxon>
        <taxon>Pucciniomycotina</taxon>
        <taxon>Pucciniomycetes</taxon>
        <taxon>Pucciniales</taxon>
        <taxon>Sphaerophragmiaceae</taxon>
        <taxon>Austropuccinia</taxon>
    </lineage>
</organism>
<dbReference type="PANTHER" id="PTHR42648">
    <property type="entry name" value="TRANSPOSASE, PUTATIVE-RELATED"/>
    <property type="match status" value="1"/>
</dbReference>
<dbReference type="InterPro" id="IPR001584">
    <property type="entry name" value="Integrase_cat-core"/>
</dbReference>
<keyword evidence="10" id="KW-0695">RNA-directed DNA polymerase</keyword>
<keyword evidence="1" id="KW-0815">Transposition</keyword>
<dbReference type="GO" id="GO:0003887">
    <property type="term" value="F:DNA-directed DNA polymerase activity"/>
    <property type="evidence" value="ECO:0007669"/>
    <property type="project" value="UniProtKB-KW"/>
</dbReference>
<dbReference type="OrthoDB" id="3243429at2759"/>
<evidence type="ECO:0000256" key="11">
    <source>
        <dbReference type="ARBA" id="ARBA00022932"/>
    </source>
</evidence>
<feature type="domain" description="Integrase catalytic" evidence="15">
    <location>
        <begin position="187"/>
        <end position="351"/>
    </location>
</feature>
<proteinExistence type="predicted"/>
<evidence type="ECO:0000313" key="16">
    <source>
        <dbReference type="EMBL" id="MBW0516907.1"/>
    </source>
</evidence>